<sequence>MDLSMRVPVVRNQSLFFGPIFVFWAMSRRHRLLSKLSREQNLVPDMSLILTDTTASGAIVSCILSFIENLLHLDIELDENDDVVRRNTTFRCLSVASLSLSE</sequence>
<evidence type="ECO:0000313" key="2">
    <source>
        <dbReference type="Proteomes" id="UP000187406"/>
    </source>
</evidence>
<organism evidence="1 2">
    <name type="scientific">Cephalotus follicularis</name>
    <name type="common">Albany pitcher plant</name>
    <dbReference type="NCBI Taxonomy" id="3775"/>
    <lineage>
        <taxon>Eukaryota</taxon>
        <taxon>Viridiplantae</taxon>
        <taxon>Streptophyta</taxon>
        <taxon>Embryophyta</taxon>
        <taxon>Tracheophyta</taxon>
        <taxon>Spermatophyta</taxon>
        <taxon>Magnoliopsida</taxon>
        <taxon>eudicotyledons</taxon>
        <taxon>Gunneridae</taxon>
        <taxon>Pentapetalae</taxon>
        <taxon>rosids</taxon>
        <taxon>fabids</taxon>
        <taxon>Oxalidales</taxon>
        <taxon>Cephalotaceae</taxon>
        <taxon>Cephalotus</taxon>
    </lineage>
</organism>
<dbReference type="OrthoDB" id="360653at2759"/>
<dbReference type="InParanoid" id="A0A1Q3CVV8"/>
<dbReference type="AlphaFoldDB" id="A0A1Q3CVV8"/>
<protein>
    <submittedName>
        <fullName evidence="1">Uncharacterized protein</fullName>
    </submittedName>
</protein>
<comment type="caution">
    <text evidence="1">The sequence shown here is derived from an EMBL/GenBank/DDBJ whole genome shotgun (WGS) entry which is preliminary data.</text>
</comment>
<dbReference type="STRING" id="3775.A0A1Q3CVV8"/>
<proteinExistence type="predicted"/>
<accession>A0A1Q3CVV8</accession>
<evidence type="ECO:0000313" key="1">
    <source>
        <dbReference type="EMBL" id="GAV84396.1"/>
    </source>
</evidence>
<name>A0A1Q3CVV8_CEPFO</name>
<reference evidence="2" key="1">
    <citation type="submission" date="2016-04" db="EMBL/GenBank/DDBJ databases">
        <title>Cephalotus genome sequencing.</title>
        <authorList>
            <person name="Fukushima K."/>
            <person name="Hasebe M."/>
            <person name="Fang X."/>
        </authorList>
    </citation>
    <scope>NUCLEOTIDE SEQUENCE [LARGE SCALE GENOMIC DNA]</scope>
    <source>
        <strain evidence="2">cv. St1</strain>
    </source>
</reference>
<dbReference type="EMBL" id="BDDD01003196">
    <property type="protein sequence ID" value="GAV84396.1"/>
    <property type="molecule type" value="Genomic_DNA"/>
</dbReference>
<gene>
    <name evidence="1" type="ORF">CFOL_v3_27840</name>
</gene>
<keyword evidence="2" id="KW-1185">Reference proteome</keyword>
<dbReference type="Proteomes" id="UP000187406">
    <property type="component" value="Unassembled WGS sequence"/>
</dbReference>